<comment type="caution">
    <text evidence="5">The sequence shown here is derived from an EMBL/GenBank/DDBJ whole genome shotgun (WGS) entry which is preliminary data.</text>
</comment>
<sequence>MLGLTDADNNKPATCDIGLIIPKHFHTPESEKTEGNGDINNRSLSAWKWVPHTIGNRIPAVIWEAQCKSHHCTSPYSQQKVDLSSVPIYSSLLVLTQDPRNRMCFTPKFQRVAVGCTCVTKRLIP</sequence>
<gene>
    <name evidence="5" type="ORF">Baya_16023</name>
</gene>
<evidence type="ECO:0000256" key="4">
    <source>
        <dbReference type="ARBA" id="ARBA00022729"/>
    </source>
</evidence>
<dbReference type="GO" id="GO:0005125">
    <property type="term" value="F:cytokine activity"/>
    <property type="evidence" value="ECO:0007669"/>
    <property type="project" value="InterPro"/>
</dbReference>
<comment type="subcellular location">
    <subcellularLocation>
        <location evidence="1">Secreted</location>
    </subcellularLocation>
</comment>
<dbReference type="OrthoDB" id="6093351at2759"/>
<evidence type="ECO:0000313" key="5">
    <source>
        <dbReference type="EMBL" id="TTO79342.1"/>
    </source>
</evidence>
<dbReference type="Gene3D" id="2.10.90.10">
    <property type="entry name" value="Cystine-knot cytokines"/>
    <property type="match status" value="1"/>
</dbReference>
<name>A0A556VU66_BAGYA</name>
<evidence type="ECO:0000313" key="6">
    <source>
        <dbReference type="Proteomes" id="UP000319801"/>
    </source>
</evidence>
<evidence type="ECO:0000256" key="3">
    <source>
        <dbReference type="ARBA" id="ARBA00022525"/>
    </source>
</evidence>
<keyword evidence="3" id="KW-0964">Secreted</keyword>
<dbReference type="SUPFAM" id="SSF57501">
    <property type="entry name" value="Cystine-knot cytokines"/>
    <property type="match status" value="1"/>
</dbReference>
<dbReference type="GO" id="GO:0005576">
    <property type="term" value="C:extracellular region"/>
    <property type="evidence" value="ECO:0007669"/>
    <property type="project" value="UniProtKB-SubCell"/>
</dbReference>
<reference evidence="5 6" key="1">
    <citation type="journal article" date="2019" name="Genome Biol. Evol.">
        <title>Whole-Genome Sequencing of the Giant Devil Catfish, Bagarius yarrelli.</title>
        <authorList>
            <person name="Jiang W."/>
            <person name="Lv Y."/>
            <person name="Cheng L."/>
            <person name="Yang K."/>
            <person name="Chao B."/>
            <person name="Wang X."/>
            <person name="Li Y."/>
            <person name="Pan X."/>
            <person name="You X."/>
            <person name="Zhang Y."/>
            <person name="Yang J."/>
            <person name="Li J."/>
            <person name="Zhang X."/>
            <person name="Liu S."/>
            <person name="Sun C."/>
            <person name="Yang J."/>
            <person name="Shi Q."/>
        </authorList>
    </citation>
    <scope>NUCLEOTIDE SEQUENCE [LARGE SCALE GENOMIC DNA]</scope>
    <source>
        <strain evidence="5">JWS20170419001</strain>
        <tissue evidence="5">Muscle</tissue>
    </source>
</reference>
<proteinExistence type="inferred from homology"/>
<evidence type="ECO:0000256" key="2">
    <source>
        <dbReference type="ARBA" id="ARBA00007236"/>
    </source>
</evidence>
<keyword evidence="6" id="KW-1185">Reference proteome</keyword>
<dbReference type="Pfam" id="PF06083">
    <property type="entry name" value="IL17"/>
    <property type="match status" value="1"/>
</dbReference>
<dbReference type="InterPro" id="IPR029034">
    <property type="entry name" value="Cystine-knot_cytokine"/>
</dbReference>
<organism evidence="5 6">
    <name type="scientific">Bagarius yarrelli</name>
    <name type="common">Goonch</name>
    <name type="synonym">Bagrus yarrelli</name>
    <dbReference type="NCBI Taxonomy" id="175774"/>
    <lineage>
        <taxon>Eukaryota</taxon>
        <taxon>Metazoa</taxon>
        <taxon>Chordata</taxon>
        <taxon>Craniata</taxon>
        <taxon>Vertebrata</taxon>
        <taxon>Euteleostomi</taxon>
        <taxon>Actinopterygii</taxon>
        <taxon>Neopterygii</taxon>
        <taxon>Teleostei</taxon>
        <taxon>Ostariophysi</taxon>
        <taxon>Siluriformes</taxon>
        <taxon>Sisoridae</taxon>
        <taxon>Sisorinae</taxon>
        <taxon>Bagarius</taxon>
    </lineage>
</organism>
<dbReference type="InterPro" id="IPR010345">
    <property type="entry name" value="IL-17_fam"/>
</dbReference>
<accession>A0A556VU66</accession>
<protein>
    <submittedName>
        <fullName evidence="5">Interleukin-17F</fullName>
    </submittedName>
</protein>
<dbReference type="EMBL" id="VCAZ01000255">
    <property type="protein sequence ID" value="TTO79342.1"/>
    <property type="molecule type" value="Genomic_DNA"/>
</dbReference>
<dbReference type="Proteomes" id="UP000319801">
    <property type="component" value="Unassembled WGS sequence"/>
</dbReference>
<keyword evidence="4" id="KW-0732">Signal</keyword>
<dbReference type="AlphaFoldDB" id="A0A556VU66"/>
<evidence type="ECO:0000256" key="1">
    <source>
        <dbReference type="ARBA" id="ARBA00004613"/>
    </source>
</evidence>
<comment type="similarity">
    <text evidence="2">Belongs to the IL-17 family.</text>
</comment>